<dbReference type="SUPFAM" id="SSF52540">
    <property type="entry name" value="P-loop containing nucleoside triphosphate hydrolases"/>
    <property type="match status" value="1"/>
</dbReference>
<evidence type="ECO:0000313" key="2">
    <source>
        <dbReference type="EMBL" id="ENV73622.1"/>
    </source>
</evidence>
<dbReference type="HOGENOM" id="CLU_010335_0_0_6"/>
<protein>
    <recommendedName>
        <fullName evidence="1">Helicase ATP-binding domain-containing protein</fullName>
    </recommendedName>
</protein>
<dbReference type="InterPro" id="IPR027417">
    <property type="entry name" value="P-loop_NTPase"/>
</dbReference>
<dbReference type="PATRIC" id="fig|1217662.4.peg.1104"/>
<sequence>MQKNQLLLQNDQYLSDIKLQIAANQTTLIIAPTGVGKTTFTMEDLHRQFDMVLMVVPTQAKVAELQNEYSDSSNKKLYQFFFANQNPDESIRTHKGVIVATYDKFEKIYKLMSQQHKDKTLVVLDECHKAYSIGSFRDEAINPIIFSLQKREIPNILLLTATFTDELFAPLNIHLDHIVQIERTKAIQRHISVRYLKNGDHYSHIAFLEKKILQVRKHNKDFCGPIKPKTILVRINSREKCERAKRYFSTKHGCKCLVVHSKSKNNQEISDIFENQKIPAGIDIVFTTSIMDEAVNLNNPDFEMDSVCIIGKQAHVEELVQFLGRLRTANVPCELLLHTEMNNAAIDIKKCHSKHLKRMQNYILRVSKVAESMSALMHDFSLDFLGQIENKEKQSIYDKIKKLNESFNDFIGCKLFTAYRGKAEQNIASLVATLYRMDAAYCYSNYSYFAKRIRDFLPNCILKFVIDTMTVTPPYIKEFCDDEKESDQKAYDESIDEGLAFFLNHFRTFHNADISTLKDISDKFIKEKSNTEDYLESAVLCESPQYPDQMVTVVEDTIYLAQHISNLHDIKAILQARDTRRVIVAGDAYAGNVFIQTLVQNFYTRKSDKCFSGKYRLKGAQAASLLQSTIKKVHKCTHIPMQSIIKQYLIKGMKYNDETDKYEIAESKALNYLSNYFEVQDKNRNKPERRYLEFHGIAVGGYEYISLKYWQTDSVQKKSVFTLGKDKYDSYTGKKKPLEVSIEKIFAA</sequence>
<dbReference type="InterPro" id="IPR006935">
    <property type="entry name" value="Helicase/UvrB_N"/>
</dbReference>
<reference evidence="2 3" key="1">
    <citation type="submission" date="2013-02" db="EMBL/GenBank/DDBJ databases">
        <title>The Genome Sequence of Acinetobacter johnsonii ANC 3681.</title>
        <authorList>
            <consortium name="The Broad Institute Genome Sequencing Platform"/>
            <consortium name="The Broad Institute Genome Sequencing Center for Infectious Disease"/>
            <person name="Cerqueira G."/>
            <person name="Feldgarden M."/>
            <person name="Courvalin P."/>
            <person name="Perichon B."/>
            <person name="Grillot-Courvalin C."/>
            <person name="Clermont D."/>
            <person name="Rocha E."/>
            <person name="Yoon E.-J."/>
            <person name="Nemec A."/>
            <person name="Walker B."/>
            <person name="Young S.K."/>
            <person name="Zeng Q."/>
            <person name="Gargeya S."/>
            <person name="Fitzgerald M."/>
            <person name="Haas B."/>
            <person name="Abouelleil A."/>
            <person name="Alvarado L."/>
            <person name="Arachchi H.M."/>
            <person name="Berlin A.M."/>
            <person name="Chapman S.B."/>
            <person name="Dewar J."/>
            <person name="Goldberg J."/>
            <person name="Griggs A."/>
            <person name="Gujja S."/>
            <person name="Hansen M."/>
            <person name="Howarth C."/>
            <person name="Imamovic A."/>
            <person name="Larimer J."/>
            <person name="McCowan C."/>
            <person name="Murphy C."/>
            <person name="Neiman D."/>
            <person name="Pearson M."/>
            <person name="Priest M."/>
            <person name="Roberts A."/>
            <person name="Saif S."/>
            <person name="Shea T."/>
            <person name="Sisk P."/>
            <person name="Sykes S."/>
            <person name="Wortman J."/>
            <person name="Nusbaum C."/>
            <person name="Birren B."/>
        </authorList>
    </citation>
    <scope>NUCLEOTIDE SEQUENCE [LARGE SCALE GENOMIC DNA]</scope>
    <source>
        <strain evidence="2 3">ANC 3681</strain>
    </source>
</reference>
<dbReference type="GO" id="GO:0005524">
    <property type="term" value="F:ATP binding"/>
    <property type="evidence" value="ECO:0007669"/>
    <property type="project" value="InterPro"/>
</dbReference>
<dbReference type="InterPro" id="IPR003593">
    <property type="entry name" value="AAA+_ATPase"/>
</dbReference>
<name>N9BIZ0_ACIJO</name>
<dbReference type="SMART" id="SM00382">
    <property type="entry name" value="AAA"/>
    <property type="match status" value="1"/>
</dbReference>
<dbReference type="Gene3D" id="3.40.50.300">
    <property type="entry name" value="P-loop containing nucleotide triphosphate hydrolases"/>
    <property type="match status" value="2"/>
</dbReference>
<gene>
    <name evidence="2" type="ORF">F946_01134</name>
</gene>
<dbReference type="Pfam" id="PF04851">
    <property type="entry name" value="ResIII"/>
    <property type="match status" value="1"/>
</dbReference>
<dbReference type="AlphaFoldDB" id="N9BIZ0"/>
<dbReference type="GO" id="GO:0003677">
    <property type="term" value="F:DNA binding"/>
    <property type="evidence" value="ECO:0007669"/>
    <property type="project" value="InterPro"/>
</dbReference>
<dbReference type="GO" id="GO:0016787">
    <property type="term" value="F:hydrolase activity"/>
    <property type="evidence" value="ECO:0007669"/>
    <property type="project" value="InterPro"/>
</dbReference>
<evidence type="ECO:0000313" key="3">
    <source>
        <dbReference type="Proteomes" id="UP000018444"/>
    </source>
</evidence>
<dbReference type="EMBL" id="APPZ01000005">
    <property type="protein sequence ID" value="ENV73622.1"/>
    <property type="molecule type" value="Genomic_DNA"/>
</dbReference>
<dbReference type="SMART" id="SM00487">
    <property type="entry name" value="DEXDc"/>
    <property type="match status" value="1"/>
</dbReference>
<proteinExistence type="predicted"/>
<organism evidence="2 3">
    <name type="scientific">Acinetobacter johnsonii ANC 3681</name>
    <dbReference type="NCBI Taxonomy" id="1217662"/>
    <lineage>
        <taxon>Bacteria</taxon>
        <taxon>Pseudomonadati</taxon>
        <taxon>Pseudomonadota</taxon>
        <taxon>Gammaproteobacteria</taxon>
        <taxon>Moraxellales</taxon>
        <taxon>Moraxellaceae</taxon>
        <taxon>Acinetobacter</taxon>
    </lineage>
</organism>
<accession>N9BIZ0</accession>
<dbReference type="RefSeq" id="WP_004980036.1">
    <property type="nucleotide sequence ID" value="NZ_KB849705.1"/>
</dbReference>
<dbReference type="Proteomes" id="UP000018444">
    <property type="component" value="Unassembled WGS sequence"/>
</dbReference>
<feature type="domain" description="Helicase ATP-binding" evidence="1">
    <location>
        <begin position="18"/>
        <end position="181"/>
    </location>
</feature>
<evidence type="ECO:0000259" key="1">
    <source>
        <dbReference type="PROSITE" id="PS51192"/>
    </source>
</evidence>
<dbReference type="InterPro" id="IPR014001">
    <property type="entry name" value="Helicase_ATP-bd"/>
</dbReference>
<comment type="caution">
    <text evidence="2">The sequence shown here is derived from an EMBL/GenBank/DDBJ whole genome shotgun (WGS) entry which is preliminary data.</text>
</comment>
<dbReference type="GeneID" id="56338339"/>
<dbReference type="PROSITE" id="PS51192">
    <property type="entry name" value="HELICASE_ATP_BIND_1"/>
    <property type="match status" value="1"/>
</dbReference>